<dbReference type="PROSITE" id="PS00893">
    <property type="entry name" value="NUDIX_BOX"/>
    <property type="match status" value="1"/>
</dbReference>
<dbReference type="Pfam" id="PF00293">
    <property type="entry name" value="NUDIX"/>
    <property type="match status" value="1"/>
</dbReference>
<comment type="cofactor">
    <cofactor evidence="1">
        <name>Mg(2+)</name>
        <dbReference type="ChEBI" id="CHEBI:18420"/>
    </cofactor>
</comment>
<evidence type="ECO:0000313" key="6">
    <source>
        <dbReference type="Proteomes" id="UP000176409"/>
    </source>
</evidence>
<dbReference type="PANTHER" id="PTHR43046">
    <property type="entry name" value="GDP-MANNOSE MANNOSYL HYDROLASE"/>
    <property type="match status" value="1"/>
</dbReference>
<reference evidence="5 6" key="1">
    <citation type="journal article" date="2016" name="Nat. Commun.">
        <title>Thousands of microbial genomes shed light on interconnected biogeochemical processes in an aquifer system.</title>
        <authorList>
            <person name="Anantharaman K."/>
            <person name="Brown C.T."/>
            <person name="Hug L.A."/>
            <person name="Sharon I."/>
            <person name="Castelle C.J."/>
            <person name="Probst A.J."/>
            <person name="Thomas B.C."/>
            <person name="Singh A."/>
            <person name="Wilkins M.J."/>
            <person name="Karaoz U."/>
            <person name="Brodie E.L."/>
            <person name="Williams K.H."/>
            <person name="Hubbard S.S."/>
            <person name="Banfield J.F."/>
        </authorList>
    </citation>
    <scope>NUCLEOTIDE SEQUENCE [LARGE SCALE GENOMIC DNA]</scope>
</reference>
<dbReference type="AlphaFoldDB" id="A0A1F6AVY7"/>
<sequence>MQRGIDYIGVGVGAAIFNSEGKLFLTLRGKKAKNERETWEIPGGSVEFGEILEDALKREIKEEHGVDIEVIELLDVCDHLIPDEHQHWISPTYICRITKGTPKILESEKCDAIGWFSLAEAKKLPLSIVTKYDLAILEKKYLQ</sequence>
<name>A0A1F6AVY7_9BACT</name>
<evidence type="ECO:0000256" key="3">
    <source>
        <dbReference type="RuleBase" id="RU003476"/>
    </source>
</evidence>
<feature type="domain" description="Nudix hydrolase" evidence="4">
    <location>
        <begin position="7"/>
        <end position="142"/>
    </location>
</feature>
<dbReference type="InterPro" id="IPR020476">
    <property type="entry name" value="Nudix_hydrolase"/>
</dbReference>
<comment type="caution">
    <text evidence="5">The sequence shown here is derived from an EMBL/GenBank/DDBJ whole genome shotgun (WGS) entry which is preliminary data.</text>
</comment>
<dbReference type="SUPFAM" id="SSF55811">
    <property type="entry name" value="Nudix"/>
    <property type="match status" value="1"/>
</dbReference>
<dbReference type="STRING" id="1798396.A2973_04525"/>
<dbReference type="EMBL" id="MFJZ01000069">
    <property type="protein sequence ID" value="OGG28856.1"/>
    <property type="molecule type" value="Genomic_DNA"/>
</dbReference>
<gene>
    <name evidence="5" type="ORF">A2973_04525</name>
</gene>
<evidence type="ECO:0000256" key="2">
    <source>
        <dbReference type="ARBA" id="ARBA00022801"/>
    </source>
</evidence>
<evidence type="ECO:0000313" key="5">
    <source>
        <dbReference type="EMBL" id="OGG28856.1"/>
    </source>
</evidence>
<dbReference type="PROSITE" id="PS51462">
    <property type="entry name" value="NUDIX"/>
    <property type="match status" value="1"/>
</dbReference>
<dbReference type="PANTHER" id="PTHR43046:SF14">
    <property type="entry name" value="MUTT_NUDIX FAMILY PROTEIN"/>
    <property type="match status" value="1"/>
</dbReference>
<dbReference type="GO" id="GO:0016787">
    <property type="term" value="F:hydrolase activity"/>
    <property type="evidence" value="ECO:0007669"/>
    <property type="project" value="UniProtKB-KW"/>
</dbReference>
<proteinExistence type="inferred from homology"/>
<evidence type="ECO:0000256" key="1">
    <source>
        <dbReference type="ARBA" id="ARBA00001946"/>
    </source>
</evidence>
<dbReference type="Gene3D" id="3.90.79.10">
    <property type="entry name" value="Nucleoside Triphosphate Pyrophosphohydrolase"/>
    <property type="match status" value="1"/>
</dbReference>
<protein>
    <recommendedName>
        <fullName evidence="4">Nudix hydrolase domain-containing protein</fullName>
    </recommendedName>
</protein>
<dbReference type="Proteomes" id="UP000176409">
    <property type="component" value="Unassembled WGS sequence"/>
</dbReference>
<organism evidence="5 6">
    <name type="scientific">Candidatus Gottesmanbacteria bacterium RIFCSPLOWO2_01_FULL_49_10</name>
    <dbReference type="NCBI Taxonomy" id="1798396"/>
    <lineage>
        <taxon>Bacteria</taxon>
        <taxon>Candidatus Gottesmaniibacteriota</taxon>
    </lineage>
</organism>
<comment type="similarity">
    <text evidence="3">Belongs to the Nudix hydrolase family.</text>
</comment>
<dbReference type="InterPro" id="IPR020084">
    <property type="entry name" value="NUDIX_hydrolase_CS"/>
</dbReference>
<evidence type="ECO:0000259" key="4">
    <source>
        <dbReference type="PROSITE" id="PS51462"/>
    </source>
</evidence>
<dbReference type="PRINTS" id="PR00502">
    <property type="entry name" value="NUDIXFAMILY"/>
</dbReference>
<keyword evidence="2 3" id="KW-0378">Hydrolase</keyword>
<dbReference type="InterPro" id="IPR000086">
    <property type="entry name" value="NUDIX_hydrolase_dom"/>
</dbReference>
<accession>A0A1F6AVY7</accession>
<dbReference type="InterPro" id="IPR015797">
    <property type="entry name" value="NUDIX_hydrolase-like_dom_sf"/>
</dbReference>